<dbReference type="Proteomes" id="UP000214355">
    <property type="component" value="Chromosome I"/>
</dbReference>
<dbReference type="GO" id="GO:0015937">
    <property type="term" value="P:coenzyme A biosynthetic process"/>
    <property type="evidence" value="ECO:0007669"/>
    <property type="project" value="UniProtKB-UniRule"/>
</dbReference>
<evidence type="ECO:0000256" key="4">
    <source>
        <dbReference type="ARBA" id="ARBA00022741"/>
    </source>
</evidence>
<comment type="subcellular location">
    <subcellularLocation>
        <location evidence="9">Cytoplasm</location>
    </subcellularLocation>
</comment>
<dbReference type="EMBL" id="LT629804">
    <property type="protein sequence ID" value="SDU80272.1"/>
    <property type="molecule type" value="Genomic_DNA"/>
</dbReference>
<comment type="catalytic activity">
    <reaction evidence="8 9">
        <text>(R)-4'-phosphopantetheine + ATP + H(+) = 3'-dephospho-CoA + diphosphate</text>
        <dbReference type="Rhea" id="RHEA:19801"/>
        <dbReference type="ChEBI" id="CHEBI:15378"/>
        <dbReference type="ChEBI" id="CHEBI:30616"/>
        <dbReference type="ChEBI" id="CHEBI:33019"/>
        <dbReference type="ChEBI" id="CHEBI:57328"/>
        <dbReference type="ChEBI" id="CHEBI:61723"/>
        <dbReference type="EC" id="2.7.7.3"/>
    </reaction>
</comment>
<dbReference type="GO" id="GO:0004595">
    <property type="term" value="F:pantetheine-phosphate adenylyltransferase activity"/>
    <property type="evidence" value="ECO:0007669"/>
    <property type="project" value="UniProtKB-UniRule"/>
</dbReference>
<dbReference type="NCBIfam" id="TIGR00125">
    <property type="entry name" value="cyt_tran_rel"/>
    <property type="match status" value="1"/>
</dbReference>
<evidence type="ECO:0000256" key="1">
    <source>
        <dbReference type="ARBA" id="ARBA00022490"/>
    </source>
</evidence>
<evidence type="ECO:0000256" key="5">
    <source>
        <dbReference type="ARBA" id="ARBA00022840"/>
    </source>
</evidence>
<dbReference type="InterPro" id="IPR004821">
    <property type="entry name" value="Cyt_trans-like"/>
</dbReference>
<evidence type="ECO:0000256" key="3">
    <source>
        <dbReference type="ARBA" id="ARBA00022695"/>
    </source>
</evidence>
<gene>
    <name evidence="9" type="primary">coaD</name>
    <name evidence="11" type="ORF">SAMN04489737_1152</name>
</gene>
<dbReference type="PANTHER" id="PTHR21342">
    <property type="entry name" value="PHOSPHOPANTETHEINE ADENYLYLTRANSFERASE"/>
    <property type="match status" value="1"/>
</dbReference>
<comment type="similarity">
    <text evidence="9">Belongs to the bacterial CoaD family.</text>
</comment>
<dbReference type="NCBIfam" id="TIGR01510">
    <property type="entry name" value="coaD_prev_kdtB"/>
    <property type="match status" value="1"/>
</dbReference>
<feature type="binding site" evidence="9">
    <location>
        <begin position="88"/>
        <end position="90"/>
    </location>
    <ligand>
        <name>ATP</name>
        <dbReference type="ChEBI" id="CHEBI:30616"/>
    </ligand>
</feature>
<dbReference type="AlphaFoldDB" id="A0A1H2LHF6"/>
<evidence type="ECO:0000256" key="7">
    <source>
        <dbReference type="ARBA" id="ARBA00022993"/>
    </source>
</evidence>
<comment type="function">
    <text evidence="9">Reversibly transfers an adenylyl group from ATP to 4'-phosphopantetheine, yielding dephospho-CoA (dPCoA) and pyrophosphate.</text>
</comment>
<comment type="subunit">
    <text evidence="9">Homohexamer.</text>
</comment>
<feature type="binding site" evidence="9">
    <location>
        <position position="17"/>
    </location>
    <ligand>
        <name>ATP</name>
        <dbReference type="ChEBI" id="CHEBI:30616"/>
    </ligand>
</feature>
<dbReference type="HAMAP" id="MF_00151">
    <property type="entry name" value="PPAT_bact"/>
    <property type="match status" value="1"/>
</dbReference>
<feature type="site" description="Transition state stabilizer" evidence="9">
    <location>
        <position position="17"/>
    </location>
</feature>
<dbReference type="STRING" id="131112.SAMN04489737_1152"/>
<dbReference type="UniPathway" id="UPA00241">
    <property type="reaction ID" value="UER00355"/>
</dbReference>
<evidence type="ECO:0000259" key="10">
    <source>
        <dbReference type="Pfam" id="PF01467"/>
    </source>
</evidence>
<sequence length="158" mass="17329">MSCAICPGSFDPITRGHVDVIERAHRMFDEVVVVVARNSAKSYLFSDEERLDLAQEAVKHIPHVRVELVDGLIADYAKKIHANAIVKGVRGSADYDSELPMSLLNRHLSGVETVFVMGEPSLAHIASSFVKELARYGGPYEDLVPANVAQALKEKVES</sequence>
<keyword evidence="5 9" id="KW-0067">ATP-binding</keyword>
<name>A0A1H2LHF6_9ACTO</name>
<keyword evidence="2 9" id="KW-0808">Transferase</keyword>
<evidence type="ECO:0000256" key="2">
    <source>
        <dbReference type="ARBA" id="ARBA00022679"/>
    </source>
</evidence>
<dbReference type="GO" id="GO:0005524">
    <property type="term" value="F:ATP binding"/>
    <property type="evidence" value="ECO:0007669"/>
    <property type="project" value="UniProtKB-KW"/>
</dbReference>
<feature type="binding site" evidence="9">
    <location>
        <position position="73"/>
    </location>
    <ligand>
        <name>substrate</name>
    </ligand>
</feature>
<dbReference type="GeneID" id="65344886"/>
<dbReference type="CDD" id="cd02163">
    <property type="entry name" value="PPAT"/>
    <property type="match status" value="1"/>
</dbReference>
<proteinExistence type="inferred from homology"/>
<dbReference type="PANTHER" id="PTHR21342:SF1">
    <property type="entry name" value="PHOSPHOPANTETHEINE ADENYLYLTRANSFERASE"/>
    <property type="match status" value="1"/>
</dbReference>
<keyword evidence="7 9" id="KW-0173">Coenzyme A biosynthesis</keyword>
<dbReference type="InterPro" id="IPR001980">
    <property type="entry name" value="PPAT"/>
</dbReference>
<evidence type="ECO:0000256" key="6">
    <source>
        <dbReference type="ARBA" id="ARBA00022842"/>
    </source>
</evidence>
<accession>A0A1H2LHF6</accession>
<evidence type="ECO:0000256" key="8">
    <source>
        <dbReference type="ARBA" id="ARBA00029346"/>
    </source>
</evidence>
<organism evidence="11 12">
    <name type="scientific">Arcanobacterium phocae</name>
    <dbReference type="NCBI Taxonomy" id="131112"/>
    <lineage>
        <taxon>Bacteria</taxon>
        <taxon>Bacillati</taxon>
        <taxon>Actinomycetota</taxon>
        <taxon>Actinomycetes</taxon>
        <taxon>Actinomycetales</taxon>
        <taxon>Actinomycetaceae</taxon>
        <taxon>Arcanobacterium</taxon>
    </lineage>
</organism>
<evidence type="ECO:0000256" key="9">
    <source>
        <dbReference type="HAMAP-Rule" id="MF_00151"/>
    </source>
</evidence>
<feature type="binding site" evidence="9">
    <location>
        <position position="41"/>
    </location>
    <ligand>
        <name>substrate</name>
    </ligand>
</feature>
<dbReference type="OrthoDB" id="9806661at2"/>
<evidence type="ECO:0000313" key="11">
    <source>
        <dbReference type="EMBL" id="SDU80272.1"/>
    </source>
</evidence>
<dbReference type="InterPro" id="IPR014729">
    <property type="entry name" value="Rossmann-like_a/b/a_fold"/>
</dbReference>
<feature type="binding site" evidence="9">
    <location>
        <begin position="122"/>
        <end position="128"/>
    </location>
    <ligand>
        <name>ATP</name>
        <dbReference type="ChEBI" id="CHEBI:30616"/>
    </ligand>
</feature>
<dbReference type="PRINTS" id="PR01020">
    <property type="entry name" value="LPSBIOSNTHSS"/>
</dbReference>
<dbReference type="Pfam" id="PF01467">
    <property type="entry name" value="CTP_transf_like"/>
    <property type="match status" value="1"/>
</dbReference>
<feature type="binding site" evidence="9">
    <location>
        <begin position="9"/>
        <end position="10"/>
    </location>
    <ligand>
        <name>ATP</name>
        <dbReference type="ChEBI" id="CHEBI:30616"/>
    </ligand>
</feature>
<feature type="domain" description="Cytidyltransferase-like" evidence="10">
    <location>
        <begin position="5"/>
        <end position="132"/>
    </location>
</feature>
<feature type="binding site" evidence="9">
    <location>
        <position position="98"/>
    </location>
    <ligand>
        <name>ATP</name>
        <dbReference type="ChEBI" id="CHEBI:30616"/>
    </ligand>
</feature>
<reference evidence="12" key="1">
    <citation type="submission" date="2016-10" db="EMBL/GenBank/DDBJ databases">
        <authorList>
            <person name="Varghese N."/>
            <person name="Submissions S."/>
        </authorList>
    </citation>
    <scope>NUCLEOTIDE SEQUENCE [LARGE SCALE GENOMIC DNA]</scope>
    <source>
        <strain evidence="12">DSM 10002</strain>
    </source>
</reference>
<comment type="cofactor">
    <cofactor evidence="9">
        <name>Mg(2+)</name>
        <dbReference type="ChEBI" id="CHEBI:18420"/>
    </cofactor>
</comment>
<keyword evidence="4 9" id="KW-0547">Nucleotide-binding</keyword>
<keyword evidence="3 9" id="KW-0548">Nucleotidyltransferase</keyword>
<dbReference type="RefSeq" id="WP_091280924.1">
    <property type="nucleotide sequence ID" value="NZ_JABAOS010000001.1"/>
</dbReference>
<keyword evidence="1 9" id="KW-0963">Cytoplasm</keyword>
<dbReference type="Gene3D" id="3.40.50.620">
    <property type="entry name" value="HUPs"/>
    <property type="match status" value="1"/>
</dbReference>
<feature type="binding site" evidence="9">
    <location>
        <position position="9"/>
    </location>
    <ligand>
        <name>substrate</name>
    </ligand>
</feature>
<keyword evidence="6 9" id="KW-0460">Magnesium</keyword>
<comment type="pathway">
    <text evidence="9">Cofactor biosynthesis; coenzyme A biosynthesis; CoA from (R)-pantothenate: step 4/5.</text>
</comment>
<protein>
    <recommendedName>
        <fullName evidence="9">Phosphopantetheine adenylyltransferase</fullName>
        <ecNumber evidence="9">2.7.7.3</ecNumber>
    </recommendedName>
    <alternativeName>
        <fullName evidence="9">Dephospho-CoA pyrophosphorylase</fullName>
    </alternativeName>
    <alternativeName>
        <fullName evidence="9">Pantetheine-phosphate adenylyltransferase</fullName>
        <shortName evidence="9">PPAT</shortName>
    </alternativeName>
</protein>
<dbReference type="GO" id="GO:0005737">
    <property type="term" value="C:cytoplasm"/>
    <property type="evidence" value="ECO:0007669"/>
    <property type="project" value="UniProtKB-SubCell"/>
</dbReference>
<dbReference type="EC" id="2.7.7.3" evidence="9"/>
<feature type="binding site" evidence="9">
    <location>
        <position position="87"/>
    </location>
    <ligand>
        <name>substrate</name>
    </ligand>
</feature>
<keyword evidence="12" id="KW-1185">Reference proteome</keyword>
<dbReference type="SUPFAM" id="SSF52374">
    <property type="entry name" value="Nucleotidylyl transferase"/>
    <property type="match status" value="1"/>
</dbReference>
<evidence type="ECO:0000313" key="12">
    <source>
        <dbReference type="Proteomes" id="UP000214355"/>
    </source>
</evidence>